<reference evidence="1 2" key="1">
    <citation type="submission" date="2015-04" db="EMBL/GenBank/DDBJ databases">
        <authorList>
            <person name="Syromyatnikov M.Y."/>
            <person name="Popov V.N."/>
        </authorList>
    </citation>
    <scope>NUCLEOTIDE SEQUENCE [LARGE SCALE GENOMIC DNA]</scope>
</reference>
<dbReference type="EMBL" id="CVRI01000047">
    <property type="protein sequence ID" value="CRK97433.1"/>
    <property type="molecule type" value="Genomic_DNA"/>
</dbReference>
<proteinExistence type="predicted"/>
<organism evidence="1 2">
    <name type="scientific">Clunio marinus</name>
    <dbReference type="NCBI Taxonomy" id="568069"/>
    <lineage>
        <taxon>Eukaryota</taxon>
        <taxon>Metazoa</taxon>
        <taxon>Ecdysozoa</taxon>
        <taxon>Arthropoda</taxon>
        <taxon>Hexapoda</taxon>
        <taxon>Insecta</taxon>
        <taxon>Pterygota</taxon>
        <taxon>Neoptera</taxon>
        <taxon>Endopterygota</taxon>
        <taxon>Diptera</taxon>
        <taxon>Nematocera</taxon>
        <taxon>Chironomoidea</taxon>
        <taxon>Chironomidae</taxon>
        <taxon>Clunio</taxon>
    </lineage>
</organism>
<name>A0A1J1IG60_9DIPT</name>
<gene>
    <name evidence="1" type="ORF">CLUMA_CG010822</name>
</gene>
<dbReference type="Proteomes" id="UP000183832">
    <property type="component" value="Unassembled WGS sequence"/>
</dbReference>
<protein>
    <submittedName>
        <fullName evidence="1">CLUMA_CG010822, isoform A</fullName>
    </submittedName>
</protein>
<accession>A0A1J1IG60</accession>
<dbReference type="AlphaFoldDB" id="A0A1J1IG60"/>
<sequence length="67" mass="7681">MFIKLFGGVENEMEKLDSFNEAGEMQFGMLNAFLMISRNAHGYLIYNYPVKLLSFNGFNSSTYIVVQ</sequence>
<evidence type="ECO:0000313" key="2">
    <source>
        <dbReference type="Proteomes" id="UP000183832"/>
    </source>
</evidence>
<keyword evidence="2" id="KW-1185">Reference proteome</keyword>
<evidence type="ECO:0000313" key="1">
    <source>
        <dbReference type="EMBL" id="CRK97433.1"/>
    </source>
</evidence>